<keyword evidence="1" id="KW-1133">Transmembrane helix</keyword>
<feature type="transmembrane region" description="Helical" evidence="1">
    <location>
        <begin position="905"/>
        <end position="925"/>
    </location>
</feature>
<dbReference type="PANTHER" id="PTHR21274:SF0">
    <property type="entry name" value="MECKELIN"/>
    <property type="match status" value="1"/>
</dbReference>
<evidence type="ECO:0000256" key="2">
    <source>
        <dbReference type="SAM" id="SignalP"/>
    </source>
</evidence>
<keyword evidence="1" id="KW-0812">Transmembrane</keyword>
<organism evidence="3">
    <name type="scientific">Phallusia mammillata</name>
    <dbReference type="NCBI Taxonomy" id="59560"/>
    <lineage>
        <taxon>Eukaryota</taxon>
        <taxon>Metazoa</taxon>
        <taxon>Chordata</taxon>
        <taxon>Tunicata</taxon>
        <taxon>Ascidiacea</taxon>
        <taxon>Phlebobranchia</taxon>
        <taxon>Ascidiidae</taxon>
        <taxon>Phallusia</taxon>
    </lineage>
</organism>
<dbReference type="InterPro" id="IPR019170">
    <property type="entry name" value="Meckelin"/>
</dbReference>
<dbReference type="EMBL" id="LR791251">
    <property type="protein sequence ID" value="CAB3267113.1"/>
    <property type="molecule type" value="mRNA"/>
</dbReference>
<protein>
    <submittedName>
        <fullName evidence="3">Meckelin-like</fullName>
    </submittedName>
</protein>
<accession>A0A6F9DVS3</accession>
<reference evidence="3" key="1">
    <citation type="submission" date="2020-04" db="EMBL/GenBank/DDBJ databases">
        <authorList>
            <person name="Neveu A P."/>
        </authorList>
    </citation>
    <scope>NUCLEOTIDE SEQUENCE</scope>
    <source>
        <tissue evidence="3">Whole embryo</tissue>
    </source>
</reference>
<feature type="transmembrane region" description="Helical" evidence="1">
    <location>
        <begin position="705"/>
        <end position="726"/>
    </location>
</feature>
<dbReference type="GO" id="GO:0036038">
    <property type="term" value="C:MKS complex"/>
    <property type="evidence" value="ECO:0007669"/>
    <property type="project" value="InterPro"/>
</dbReference>
<feature type="transmembrane region" description="Helical" evidence="1">
    <location>
        <begin position="589"/>
        <end position="618"/>
    </location>
</feature>
<feature type="transmembrane region" description="Helical" evidence="1">
    <location>
        <begin position="931"/>
        <end position="949"/>
    </location>
</feature>
<dbReference type="GO" id="GO:0060271">
    <property type="term" value="P:cilium assembly"/>
    <property type="evidence" value="ECO:0007669"/>
    <property type="project" value="InterPro"/>
</dbReference>
<dbReference type="PANTHER" id="PTHR21274">
    <property type="entry name" value="MECKELIN"/>
    <property type="match status" value="1"/>
</dbReference>
<feature type="transmembrane region" description="Helical" evidence="1">
    <location>
        <begin position="503"/>
        <end position="521"/>
    </location>
</feature>
<proteinExistence type="evidence at transcript level"/>
<evidence type="ECO:0000313" key="3">
    <source>
        <dbReference type="EMBL" id="CAB3267113.1"/>
    </source>
</evidence>
<keyword evidence="1" id="KW-0472">Membrane</keyword>
<dbReference type="AlphaFoldDB" id="A0A6F9DVS3"/>
<evidence type="ECO:0000256" key="1">
    <source>
        <dbReference type="SAM" id="Phobius"/>
    </source>
</evidence>
<gene>
    <name evidence="3" type="primary">Tmem67</name>
</gene>
<feature type="transmembrane region" description="Helical" evidence="1">
    <location>
        <begin position="654"/>
        <end position="672"/>
    </location>
</feature>
<name>A0A6F9DVS3_9ASCI</name>
<sequence>MAFSTSVGIVCFLFSVVLPFIGAQLLQYPSVLPESCASSSLSYFSTANQQCVSCWPGAEPTADFLFCQCLAGYQRSVPSVQPFNCTQCASLQTTLDGRDCTTCSASAAEGSCTCPTAQEAVVDRYSNGTVLPTSECQTCATGSGPTGTTGGCASCDTCGCAIVSDDVCLPSTPALPAAIDATAQPSVFIQQKVRAAFVGCFLDSNTGGHSNITACQALANMCVMETYRIPVVAGDTACSLYGQTLSSTGIINGNIAWTANRPWLYYDDYNRLSQPGTFTSSTVASEVLTETEITTAFNIKGGTSVLDIVVFSYDENGNFLGRQAATTGVLQLCPDRPSVKSAAFTFGTTYSRSCSLSLTDLSNSALYPQRFYELNLEFTDASGVLQLYPIPVLITNYRSPDNNQPVNEAAANTRWVLVRRFYLIDNLSGITTALGDSPTTVTYATTMTLNIELQPSSSGLIYPPYLSVTYATDDVPVAGAADVQITTDFQVTYSSNMASQEQGIMISLIVFGVLAGVYALFETSTWRRRMGLQYIDLSSLGMFLYFSMCNLANAFFVVMVGYASVTLLFYKGQSLVTTTLPEGTVLQNFQIFIIVAFVFKAVEILGMIFIQATVDIFLVDWERPKVKDSEGKVSIWRTYFIANEWNEIQTCRKVSFFLQLMAVLLFLEVVGFKDLALENTSTSVGGTTTTSSDAYVPPSNSVLRFALSSLIFLVVDVVQVIYVVAIHERFISDRIREFIDLCSVSNVSVFILSHTNYGYYIHGRSVYGKADTDMMDMNKMLQKEADNLTAARGLEAGRDEQTFQVAIPLSFRMQYDKIYNVLEAAKHQPTARGVNVSDAKMTESVQAYRKMKEFMTAFLDHSVHGLDYFVKDKMLLEKLFDVEMQDPTNSGAFFYNDTSNSFTNVLFYGREFALLTFDILLFGIIDLGTQDFVLATILTYIIGKFLAIVRQSIGRHNLAKKTLVDKRFLI</sequence>
<dbReference type="Pfam" id="PF09773">
    <property type="entry name" value="Meckelin"/>
    <property type="match status" value="1"/>
</dbReference>
<feature type="signal peptide" evidence="2">
    <location>
        <begin position="1"/>
        <end position="23"/>
    </location>
</feature>
<keyword evidence="2" id="KW-0732">Signal</keyword>
<feature type="transmembrane region" description="Helical" evidence="1">
    <location>
        <begin position="542"/>
        <end position="569"/>
    </location>
</feature>
<feature type="chain" id="PRO_5026169942" evidence="2">
    <location>
        <begin position="24"/>
        <end position="970"/>
    </location>
</feature>